<proteinExistence type="predicted"/>
<gene>
    <name evidence="1" type="ORF">AZOBR_40293</name>
</gene>
<accession>A0A9P1JP61</accession>
<dbReference type="EMBL" id="HE577327">
    <property type="protein sequence ID" value="CCC97124.1"/>
    <property type="molecule type" value="Genomic_DNA"/>
</dbReference>
<protein>
    <recommendedName>
        <fullName evidence="3">Lipoprotein</fullName>
    </recommendedName>
</protein>
<reference evidence="1 2" key="1">
    <citation type="journal article" date="2011" name="PLoS Genet.">
        <title>Azospirillum genomes reveal transition of bacteria from aquatic to terrestrial environments.</title>
        <authorList>
            <person name="Wisniewski-Dye F."/>
            <person name="Borziak K."/>
            <person name="Khalsa-Moyers G."/>
            <person name="Alexandre G."/>
            <person name="Sukharnikov L.O."/>
            <person name="Wuichet K."/>
            <person name="Hurst G.B."/>
            <person name="McDonald W.H."/>
            <person name="Robertson J.S."/>
            <person name="Barbe V."/>
            <person name="Calteau A."/>
            <person name="Rouy Z."/>
            <person name="Mangenot S."/>
            <person name="Prigent-Combaret C."/>
            <person name="Normand P."/>
            <person name="Boyer M."/>
            <person name="Siguier P."/>
            <person name="Dessaux Y."/>
            <person name="Elmerich C."/>
            <person name="Condemine G."/>
            <person name="Krishnen G."/>
            <person name="Kennedy I."/>
            <person name="Paterson A.H."/>
            <person name="Gonzalez V."/>
            <person name="Mavingui P."/>
            <person name="Zhulin I.B."/>
        </authorList>
    </citation>
    <scope>NUCLEOTIDE SEQUENCE [LARGE SCALE GENOMIC DNA]</scope>
    <source>
        <strain evidence="1 2">Sp245</strain>
    </source>
</reference>
<evidence type="ECO:0008006" key="3">
    <source>
        <dbReference type="Google" id="ProtNLM"/>
    </source>
</evidence>
<dbReference type="AlphaFoldDB" id="A0A9P1JP61"/>
<name>A0A9P1JP61_9PROT</name>
<evidence type="ECO:0000313" key="1">
    <source>
        <dbReference type="EMBL" id="CCC97124.1"/>
    </source>
</evidence>
<dbReference type="RefSeq" id="WP_014239428.1">
    <property type="nucleotide sequence ID" value="NC_016617.1"/>
</dbReference>
<keyword evidence="2" id="KW-1185">Reference proteome</keyword>
<evidence type="ECO:0000313" key="2">
    <source>
        <dbReference type="Proteomes" id="UP000007319"/>
    </source>
</evidence>
<sequence length="209" mass="23483">MRSLKKDLQSAMSCALIFMVSGCAHNLAERVEEGSAASLMSFNAFLLVGIGGEAPGDVLGEASGLIYVSSNAVEIGFSEYDPLKKKANPDCASLTWTHGNFRIPLQNQQNEKYIIYRLPEGYYGFSDGYYVWLQRGKVTYVGDYKFLRFSEDCPQFHESNTRLFPKIVRIRRLDAAKNALKKYDLPEDSMVTANERVGENLYKFAICSP</sequence>
<dbReference type="Proteomes" id="UP000007319">
    <property type="component" value="Chromosome"/>
</dbReference>
<dbReference type="KEGG" id="abs:AZOBR_40293"/>
<organism evidence="1 2">
    <name type="scientific">Azospirillum baldaniorum</name>
    <dbReference type="NCBI Taxonomy" id="1064539"/>
    <lineage>
        <taxon>Bacteria</taxon>
        <taxon>Pseudomonadati</taxon>
        <taxon>Pseudomonadota</taxon>
        <taxon>Alphaproteobacteria</taxon>
        <taxon>Rhodospirillales</taxon>
        <taxon>Azospirillaceae</taxon>
        <taxon>Azospirillum</taxon>
    </lineage>
</organism>
<dbReference type="PROSITE" id="PS51257">
    <property type="entry name" value="PROKAR_LIPOPROTEIN"/>
    <property type="match status" value="1"/>
</dbReference>